<evidence type="ECO:0000256" key="3">
    <source>
        <dbReference type="ARBA" id="ARBA00004406"/>
    </source>
</evidence>
<keyword evidence="18" id="KW-1185">Reference proteome</keyword>
<evidence type="ECO:0000256" key="12">
    <source>
        <dbReference type="ARBA" id="ARBA00023033"/>
    </source>
</evidence>
<reference evidence="17 18" key="1">
    <citation type="journal article" date="2015" name="Nat. Commun.">
        <title>Outbred genome sequencing and CRISPR/Cas9 gene editing in butterflies.</title>
        <authorList>
            <person name="Li X."/>
            <person name="Fan D."/>
            <person name="Zhang W."/>
            <person name="Liu G."/>
            <person name="Zhang L."/>
            <person name="Zhao L."/>
            <person name="Fang X."/>
            <person name="Chen L."/>
            <person name="Dong Y."/>
            <person name="Chen Y."/>
            <person name="Ding Y."/>
            <person name="Zhao R."/>
            <person name="Feng M."/>
            <person name="Zhu Y."/>
            <person name="Feng Y."/>
            <person name="Jiang X."/>
            <person name="Zhu D."/>
            <person name="Xiang H."/>
            <person name="Feng X."/>
            <person name="Li S."/>
            <person name="Wang J."/>
            <person name="Zhang G."/>
            <person name="Kronforst M.R."/>
            <person name="Wang W."/>
        </authorList>
    </citation>
    <scope>NUCLEOTIDE SEQUENCE [LARGE SCALE GENOMIC DNA]</scope>
    <source>
        <strain evidence="17">Ya'a_city_454_Pm</strain>
        <tissue evidence="17">Whole body</tissue>
    </source>
</reference>
<evidence type="ECO:0000256" key="14">
    <source>
        <dbReference type="ARBA" id="ARBA00047827"/>
    </source>
</evidence>
<dbReference type="InterPro" id="IPR001128">
    <property type="entry name" value="Cyt_P450"/>
</dbReference>
<dbReference type="InterPro" id="IPR050476">
    <property type="entry name" value="Insect_CytP450_Detox"/>
</dbReference>
<dbReference type="SUPFAM" id="SSF48264">
    <property type="entry name" value="Cytochrome P450"/>
    <property type="match status" value="1"/>
</dbReference>
<keyword evidence="10 16" id="KW-0560">Oxidoreductase</keyword>
<dbReference type="STRING" id="76193.A0A0N0PCS4"/>
<evidence type="ECO:0000256" key="16">
    <source>
        <dbReference type="RuleBase" id="RU000461"/>
    </source>
</evidence>
<dbReference type="GO" id="GO:0020037">
    <property type="term" value="F:heme binding"/>
    <property type="evidence" value="ECO:0007669"/>
    <property type="project" value="InterPro"/>
</dbReference>
<evidence type="ECO:0000256" key="10">
    <source>
        <dbReference type="ARBA" id="ARBA00023002"/>
    </source>
</evidence>
<name>A0A0N0PCS4_PAPMA</name>
<dbReference type="FunFam" id="1.10.630.10:FF:000042">
    <property type="entry name" value="Cytochrome P450"/>
    <property type="match status" value="1"/>
</dbReference>
<evidence type="ECO:0000313" key="17">
    <source>
        <dbReference type="EMBL" id="KPJ14658.1"/>
    </source>
</evidence>
<comment type="subcellular location">
    <subcellularLocation>
        <location evidence="3">Endoplasmic reticulum membrane</location>
        <topology evidence="3">Peripheral membrane protein</topology>
    </subcellularLocation>
    <subcellularLocation>
        <location evidence="2">Microsome membrane</location>
        <topology evidence="2">Peripheral membrane protein</topology>
    </subcellularLocation>
</comment>
<gene>
    <name evidence="17" type="ORF">RR48_01099</name>
</gene>
<evidence type="ECO:0000256" key="9">
    <source>
        <dbReference type="ARBA" id="ARBA00022848"/>
    </source>
</evidence>
<evidence type="ECO:0000256" key="7">
    <source>
        <dbReference type="ARBA" id="ARBA00022723"/>
    </source>
</evidence>
<evidence type="ECO:0000256" key="5">
    <source>
        <dbReference type="ARBA" id="ARBA00012109"/>
    </source>
</evidence>
<dbReference type="Pfam" id="PF00067">
    <property type="entry name" value="p450"/>
    <property type="match status" value="1"/>
</dbReference>
<evidence type="ECO:0000313" key="18">
    <source>
        <dbReference type="Proteomes" id="UP000053240"/>
    </source>
</evidence>
<dbReference type="Proteomes" id="UP000053240">
    <property type="component" value="Unassembled WGS sequence"/>
</dbReference>
<dbReference type="InterPro" id="IPR036396">
    <property type="entry name" value="Cyt_P450_sf"/>
</dbReference>
<dbReference type="GO" id="GO:0005789">
    <property type="term" value="C:endoplasmic reticulum membrane"/>
    <property type="evidence" value="ECO:0007669"/>
    <property type="project" value="UniProtKB-SubCell"/>
</dbReference>
<protein>
    <recommendedName>
        <fullName evidence="5">unspecific monooxygenase</fullName>
        <ecNumber evidence="5">1.14.14.1</ecNumber>
    </recommendedName>
</protein>
<comment type="catalytic activity">
    <reaction evidence="14">
        <text>an organic molecule + reduced [NADPH--hemoprotein reductase] + O2 = an alcohol + oxidized [NADPH--hemoprotein reductase] + H2O + H(+)</text>
        <dbReference type="Rhea" id="RHEA:17149"/>
        <dbReference type="Rhea" id="RHEA-COMP:11964"/>
        <dbReference type="Rhea" id="RHEA-COMP:11965"/>
        <dbReference type="ChEBI" id="CHEBI:15377"/>
        <dbReference type="ChEBI" id="CHEBI:15378"/>
        <dbReference type="ChEBI" id="CHEBI:15379"/>
        <dbReference type="ChEBI" id="CHEBI:30879"/>
        <dbReference type="ChEBI" id="CHEBI:57618"/>
        <dbReference type="ChEBI" id="CHEBI:58210"/>
        <dbReference type="ChEBI" id="CHEBI:142491"/>
        <dbReference type="EC" id="1.14.14.1"/>
    </reaction>
</comment>
<dbReference type="EC" id="1.14.14.1" evidence="5"/>
<dbReference type="EMBL" id="KQ460457">
    <property type="protein sequence ID" value="KPJ14658.1"/>
    <property type="molecule type" value="Genomic_DNA"/>
</dbReference>
<dbReference type="InterPro" id="IPR017972">
    <property type="entry name" value="Cyt_P450_CS"/>
</dbReference>
<keyword evidence="7 15" id="KW-0479">Metal-binding</keyword>
<keyword evidence="13" id="KW-0472">Membrane</keyword>
<dbReference type="GO" id="GO:0005506">
    <property type="term" value="F:iron ion binding"/>
    <property type="evidence" value="ECO:0007669"/>
    <property type="project" value="InterPro"/>
</dbReference>
<dbReference type="Gene3D" id="1.10.630.10">
    <property type="entry name" value="Cytochrome P450"/>
    <property type="match status" value="1"/>
</dbReference>
<dbReference type="InterPro" id="IPR002401">
    <property type="entry name" value="Cyt_P450_E_grp-I"/>
</dbReference>
<comment type="cofactor">
    <cofactor evidence="1 15">
        <name>heme</name>
        <dbReference type="ChEBI" id="CHEBI:30413"/>
    </cofactor>
</comment>
<dbReference type="FunCoup" id="A0A0N0PCS4">
    <property type="interactions" value="290"/>
</dbReference>
<organism evidence="17 18">
    <name type="scientific">Papilio machaon</name>
    <name type="common">Old World swallowtail butterfly</name>
    <dbReference type="NCBI Taxonomy" id="76193"/>
    <lineage>
        <taxon>Eukaryota</taxon>
        <taxon>Metazoa</taxon>
        <taxon>Ecdysozoa</taxon>
        <taxon>Arthropoda</taxon>
        <taxon>Hexapoda</taxon>
        <taxon>Insecta</taxon>
        <taxon>Pterygota</taxon>
        <taxon>Neoptera</taxon>
        <taxon>Endopterygota</taxon>
        <taxon>Lepidoptera</taxon>
        <taxon>Glossata</taxon>
        <taxon>Ditrysia</taxon>
        <taxon>Papilionoidea</taxon>
        <taxon>Papilionidae</taxon>
        <taxon>Papilioninae</taxon>
        <taxon>Papilio</taxon>
    </lineage>
</organism>
<evidence type="ECO:0000256" key="1">
    <source>
        <dbReference type="ARBA" id="ARBA00001971"/>
    </source>
</evidence>
<proteinExistence type="inferred from homology"/>
<evidence type="ECO:0000256" key="6">
    <source>
        <dbReference type="ARBA" id="ARBA00022617"/>
    </source>
</evidence>
<dbReference type="CDD" id="cd11056">
    <property type="entry name" value="CYP6-like"/>
    <property type="match status" value="1"/>
</dbReference>
<evidence type="ECO:0000256" key="4">
    <source>
        <dbReference type="ARBA" id="ARBA00010617"/>
    </source>
</evidence>
<sequence length="498" mass="57856">MLYFFVAFASVLALLYFYFTRTFNYWKDRNVPGPKPMPFFGNLKDSFLRRKHPAIVFKNVYEAYPNEKVVGVYRMTTPCLLLRDLDVIKHVMIKDFDLFVDRGVEFSKEGLGVNLFHADGDTWRVLRNRLTPVFTSGKLRNMLYLMTERGEQFIEYVDNLRVKQPEQPIHVLVQKFTMASISACAFGMDLDEDMYQILDKIDKMIFTQSHTRELDMMFPGILKKFNCSIFPKYVSTFFDNLAQTVVKQRGGVPTNRKDFMDLILALRQQKTIEGTKKLDNEKLRIVELTDSVIAAQAFVFYAAGYETSASTMTYLFYELAKHPEIQDKVIAEIDEVLKRHNGEITYDCLNEMTYLQQVFDETLRKYPIVDPLQRNAQTDYVIPGTNVTIKKGQTVLVTASGIHYDPKYYPDPEKFDPERFSPENEKDRHSCAYLPFGTGPRNCIGMRFAKVQSRVCVAKFLSKFRVEPSKNTPTVLEYDPMRIVLFPKGGIRLNILRR</sequence>
<evidence type="ECO:0000256" key="8">
    <source>
        <dbReference type="ARBA" id="ARBA00022824"/>
    </source>
</evidence>
<evidence type="ECO:0000256" key="13">
    <source>
        <dbReference type="ARBA" id="ARBA00023136"/>
    </source>
</evidence>
<evidence type="ECO:0000256" key="2">
    <source>
        <dbReference type="ARBA" id="ARBA00004174"/>
    </source>
</evidence>
<dbReference type="PANTHER" id="PTHR24292">
    <property type="entry name" value="CYTOCHROME P450"/>
    <property type="match status" value="1"/>
</dbReference>
<dbReference type="AlphaFoldDB" id="A0A0N0PCS4"/>
<evidence type="ECO:0000256" key="11">
    <source>
        <dbReference type="ARBA" id="ARBA00023004"/>
    </source>
</evidence>
<dbReference type="PROSITE" id="PS00086">
    <property type="entry name" value="CYTOCHROME_P450"/>
    <property type="match status" value="1"/>
</dbReference>
<comment type="similarity">
    <text evidence="4 16">Belongs to the cytochrome P450 family.</text>
</comment>
<feature type="binding site" description="axial binding residue" evidence="15">
    <location>
        <position position="443"/>
    </location>
    <ligand>
        <name>heme</name>
        <dbReference type="ChEBI" id="CHEBI:30413"/>
    </ligand>
    <ligandPart>
        <name>Fe</name>
        <dbReference type="ChEBI" id="CHEBI:18248"/>
    </ligandPart>
</feature>
<keyword evidence="11 15" id="KW-0408">Iron</keyword>
<accession>A0A0N0PCS4</accession>
<dbReference type="PANTHER" id="PTHR24292:SF100">
    <property type="entry name" value="CYTOCHROME P450 6A16, ISOFORM B-RELATED"/>
    <property type="match status" value="1"/>
</dbReference>
<dbReference type="PRINTS" id="PR00463">
    <property type="entry name" value="EP450I"/>
</dbReference>
<keyword evidence="12 16" id="KW-0503">Monooxygenase</keyword>
<keyword evidence="6 15" id="KW-0349">Heme</keyword>
<keyword evidence="8" id="KW-0256">Endoplasmic reticulum</keyword>
<dbReference type="KEGG" id="pmac:106711235"/>
<keyword evidence="9" id="KW-0492">Microsome</keyword>
<dbReference type="InParanoid" id="A0A0N0PCS4"/>
<dbReference type="PRINTS" id="PR00385">
    <property type="entry name" value="P450"/>
</dbReference>
<evidence type="ECO:0000256" key="15">
    <source>
        <dbReference type="PIRSR" id="PIRSR602401-1"/>
    </source>
</evidence>
<dbReference type="GO" id="GO:0016712">
    <property type="term" value="F:oxidoreductase activity, acting on paired donors, with incorporation or reduction of molecular oxygen, reduced flavin or flavoprotein as one donor, and incorporation of one atom of oxygen"/>
    <property type="evidence" value="ECO:0007669"/>
    <property type="project" value="UniProtKB-EC"/>
</dbReference>